<feature type="transmembrane region" description="Helical" evidence="8">
    <location>
        <begin position="223"/>
        <end position="250"/>
    </location>
</feature>
<protein>
    <submittedName>
        <fullName evidence="10">PTS family oligomeric beta-glucoside porter component IIC</fullName>
    </submittedName>
</protein>
<feature type="transmembrane region" description="Helical" evidence="8">
    <location>
        <begin position="22"/>
        <end position="46"/>
    </location>
</feature>
<evidence type="ECO:0000256" key="8">
    <source>
        <dbReference type="SAM" id="Phobius"/>
    </source>
</evidence>
<keyword evidence="7 8" id="KW-0472">Membrane</keyword>
<dbReference type="InterPro" id="IPR003352">
    <property type="entry name" value="PTS_EIIC"/>
</dbReference>
<evidence type="ECO:0000256" key="6">
    <source>
        <dbReference type="ARBA" id="ARBA00022989"/>
    </source>
</evidence>
<feature type="domain" description="PTS EIIC type-3" evidence="9">
    <location>
        <begin position="6"/>
        <end position="257"/>
    </location>
</feature>
<keyword evidence="6 8" id="KW-1133">Transmembrane helix</keyword>
<dbReference type="InterPro" id="IPR004501">
    <property type="entry name" value="PTS_EIIC_3"/>
</dbReference>
<dbReference type="PATRIC" id="fig|1423769.4.peg.772"/>
<keyword evidence="3" id="KW-1003">Cell membrane</keyword>
<organism evidence="10 11">
    <name type="scientific">Lacticaseibacillus manihotivorans DSM 13343 = JCM 12514</name>
    <dbReference type="NCBI Taxonomy" id="1423769"/>
    <lineage>
        <taxon>Bacteria</taxon>
        <taxon>Bacillati</taxon>
        <taxon>Bacillota</taxon>
        <taxon>Bacilli</taxon>
        <taxon>Lactobacillales</taxon>
        <taxon>Lactobacillaceae</taxon>
        <taxon>Lacticaseibacillus</taxon>
    </lineage>
</organism>
<reference evidence="10 11" key="1">
    <citation type="journal article" date="2015" name="Genome Announc.">
        <title>Expanding the biotechnology potential of lactobacilli through comparative genomics of 213 strains and associated genera.</title>
        <authorList>
            <person name="Sun Z."/>
            <person name="Harris H.M."/>
            <person name="McCann A."/>
            <person name="Guo C."/>
            <person name="Argimon S."/>
            <person name="Zhang W."/>
            <person name="Yang X."/>
            <person name="Jeffery I.B."/>
            <person name="Cooney J.C."/>
            <person name="Kagawa T.F."/>
            <person name="Liu W."/>
            <person name="Song Y."/>
            <person name="Salvetti E."/>
            <person name="Wrobel A."/>
            <person name="Rasinkangas P."/>
            <person name="Parkhill J."/>
            <person name="Rea M.C."/>
            <person name="O'Sullivan O."/>
            <person name="Ritari J."/>
            <person name="Douillard F.P."/>
            <person name="Paul Ross R."/>
            <person name="Yang R."/>
            <person name="Briner A.E."/>
            <person name="Felis G.E."/>
            <person name="de Vos W.M."/>
            <person name="Barrangou R."/>
            <person name="Klaenhammer T.R."/>
            <person name="Caufield P.W."/>
            <person name="Cui Y."/>
            <person name="Zhang H."/>
            <person name="O'Toole P.W."/>
        </authorList>
    </citation>
    <scope>NUCLEOTIDE SEQUENCE [LARGE SCALE GENOMIC DNA]</scope>
    <source>
        <strain evidence="10 11">DSM 13343</strain>
    </source>
</reference>
<feature type="transmembrane region" description="Helical" evidence="8">
    <location>
        <begin position="98"/>
        <end position="117"/>
    </location>
</feature>
<keyword evidence="5 8" id="KW-0812">Transmembrane</keyword>
<dbReference type="AlphaFoldDB" id="A0A0R1QKF6"/>
<accession>A0A0R1QKF6</accession>
<dbReference type="GO" id="GO:0008982">
    <property type="term" value="F:protein-N(PI)-phosphohistidine-sugar phosphotransferase activity"/>
    <property type="evidence" value="ECO:0007669"/>
    <property type="project" value="InterPro"/>
</dbReference>
<dbReference type="PROSITE" id="PS51105">
    <property type="entry name" value="PTS_EIIC_TYPE_3"/>
    <property type="match status" value="1"/>
</dbReference>
<dbReference type="EMBL" id="AZEU01000129">
    <property type="protein sequence ID" value="KRL45344.1"/>
    <property type="molecule type" value="Genomic_DNA"/>
</dbReference>
<dbReference type="OrthoDB" id="1550290at2"/>
<comment type="caution">
    <text evidence="10">The sequence shown here is derived from an EMBL/GenBank/DDBJ whole genome shotgun (WGS) entry which is preliminary data.</text>
</comment>
<keyword evidence="2" id="KW-0813">Transport</keyword>
<feature type="transmembrane region" description="Helical" evidence="8">
    <location>
        <begin position="73"/>
        <end position="91"/>
    </location>
</feature>
<feature type="transmembrane region" description="Helical" evidence="8">
    <location>
        <begin position="174"/>
        <end position="194"/>
    </location>
</feature>
<comment type="subcellular location">
    <subcellularLocation>
        <location evidence="1">Cell membrane</location>
        <topology evidence="1">Multi-pass membrane protein</topology>
    </subcellularLocation>
</comment>
<evidence type="ECO:0000256" key="7">
    <source>
        <dbReference type="ARBA" id="ARBA00023136"/>
    </source>
</evidence>
<dbReference type="GO" id="GO:0009401">
    <property type="term" value="P:phosphoenolpyruvate-dependent sugar phosphotransferase system"/>
    <property type="evidence" value="ECO:0007669"/>
    <property type="project" value="InterPro"/>
</dbReference>
<evidence type="ECO:0000256" key="5">
    <source>
        <dbReference type="ARBA" id="ARBA00022692"/>
    </source>
</evidence>
<proteinExistence type="predicted"/>
<evidence type="ECO:0000313" key="11">
    <source>
        <dbReference type="Proteomes" id="UP000051790"/>
    </source>
</evidence>
<dbReference type="Pfam" id="PF02378">
    <property type="entry name" value="PTS_EIIC"/>
    <property type="match status" value="1"/>
</dbReference>
<evidence type="ECO:0000256" key="1">
    <source>
        <dbReference type="ARBA" id="ARBA00004651"/>
    </source>
</evidence>
<dbReference type="InterPro" id="IPR051088">
    <property type="entry name" value="PTS_Sugar-EIIC/EIIB"/>
</dbReference>
<feature type="transmembrane region" description="Helical" evidence="8">
    <location>
        <begin position="129"/>
        <end position="153"/>
    </location>
</feature>
<evidence type="ECO:0000256" key="4">
    <source>
        <dbReference type="ARBA" id="ARBA00022597"/>
    </source>
</evidence>
<keyword evidence="11" id="KW-1185">Reference proteome</keyword>
<gene>
    <name evidence="10" type="ORF">FD01_GL000724</name>
</gene>
<evidence type="ECO:0000259" key="9">
    <source>
        <dbReference type="PROSITE" id="PS51105"/>
    </source>
</evidence>
<evidence type="ECO:0000256" key="2">
    <source>
        <dbReference type="ARBA" id="ARBA00022448"/>
    </source>
</evidence>
<evidence type="ECO:0000256" key="3">
    <source>
        <dbReference type="ARBA" id="ARBA00022475"/>
    </source>
</evidence>
<keyword evidence="4" id="KW-0762">Sugar transport</keyword>
<dbReference type="GO" id="GO:1901264">
    <property type="term" value="P:carbohydrate derivative transport"/>
    <property type="evidence" value="ECO:0007669"/>
    <property type="project" value="TreeGrafter"/>
</dbReference>
<dbReference type="PANTHER" id="PTHR33989:SF4">
    <property type="entry name" value="PTS SYSTEM N,N'-DIACETYLCHITOBIOSE-SPECIFIC EIIC COMPONENT"/>
    <property type="match status" value="1"/>
</dbReference>
<evidence type="ECO:0000313" key="10">
    <source>
        <dbReference type="EMBL" id="KRL45344.1"/>
    </source>
</evidence>
<dbReference type="PANTHER" id="PTHR33989">
    <property type="match status" value="1"/>
</dbReference>
<dbReference type="GO" id="GO:0005886">
    <property type="term" value="C:plasma membrane"/>
    <property type="evidence" value="ECO:0007669"/>
    <property type="project" value="UniProtKB-SubCell"/>
</dbReference>
<name>A0A0R1QKF6_9LACO</name>
<sequence length="257" mass="27565">MNTQNILNKVVKTSTAIQQNRYVSAISTGLMATMPLMMVGAIGSIFNQLSIPAYQNFLVSTGLKKIMVLPNEIGTNLFALFAVFSIAYQFAHSDKKDGLTAGILALMAFLFITPLTFDKTGAMSAIPAQWLGAAGLFGAMIVGLLSARLYCFFIDKNIVIKMPDSVPPVVTRMFGAILPGLAIAIISMALSFGFSHTKFASLHGFIYQIVAVPLTGLGSTLPALLIAVLFTGVMWTLGIHGTMITLSVFIQFGRRSI</sequence>
<dbReference type="Proteomes" id="UP000051790">
    <property type="component" value="Unassembled WGS sequence"/>
</dbReference>